<keyword evidence="3" id="KW-0488">Methylation</keyword>
<dbReference type="EMBL" id="VBAK01000067">
    <property type="protein sequence ID" value="TMI92219.1"/>
    <property type="molecule type" value="Genomic_DNA"/>
</dbReference>
<reference evidence="9 10" key="1">
    <citation type="journal article" date="2019" name="Nat. Microbiol.">
        <title>Mediterranean grassland soil C-N compound turnover is dependent on rainfall and depth, and is mediated by genomically divergent microorganisms.</title>
        <authorList>
            <person name="Diamond S."/>
            <person name="Andeer P.F."/>
            <person name="Li Z."/>
            <person name="Crits-Christoph A."/>
            <person name="Burstein D."/>
            <person name="Anantharaman K."/>
            <person name="Lane K.R."/>
            <person name="Thomas B.C."/>
            <person name="Pan C."/>
            <person name="Northen T.R."/>
            <person name="Banfield J.F."/>
        </authorList>
    </citation>
    <scope>NUCLEOTIDE SEQUENCE [LARGE SCALE GENOMIC DNA]</scope>
    <source>
        <strain evidence="9">NP_3</strain>
    </source>
</reference>
<dbReference type="InterPro" id="IPR022346">
    <property type="entry name" value="T2SS_GspH"/>
</dbReference>
<evidence type="ECO:0000256" key="2">
    <source>
        <dbReference type="ARBA" id="ARBA00022475"/>
    </source>
</evidence>
<evidence type="ECO:0000256" key="5">
    <source>
        <dbReference type="ARBA" id="ARBA00022692"/>
    </source>
</evidence>
<evidence type="ECO:0000256" key="3">
    <source>
        <dbReference type="ARBA" id="ARBA00022481"/>
    </source>
</evidence>
<name>A0A537K8V7_9BACT</name>
<evidence type="ECO:0000256" key="6">
    <source>
        <dbReference type="ARBA" id="ARBA00022989"/>
    </source>
</evidence>
<dbReference type="SUPFAM" id="SSF54523">
    <property type="entry name" value="Pili subunits"/>
    <property type="match status" value="1"/>
</dbReference>
<dbReference type="AlphaFoldDB" id="A0A537K8V7"/>
<proteinExistence type="predicted"/>
<keyword evidence="6" id="KW-1133">Transmembrane helix</keyword>
<organism evidence="9 10">
    <name type="scientific">Candidatus Segetimicrobium genomatis</name>
    <dbReference type="NCBI Taxonomy" id="2569760"/>
    <lineage>
        <taxon>Bacteria</taxon>
        <taxon>Bacillati</taxon>
        <taxon>Candidatus Sysuimicrobiota</taxon>
        <taxon>Candidatus Sysuimicrobiia</taxon>
        <taxon>Candidatus Sysuimicrobiales</taxon>
        <taxon>Candidatus Segetimicrobiaceae</taxon>
        <taxon>Candidatus Segetimicrobium</taxon>
    </lineage>
</organism>
<dbReference type="Gene3D" id="3.55.40.10">
    <property type="entry name" value="minor pseudopilin epsh domain"/>
    <property type="match status" value="1"/>
</dbReference>
<accession>A0A537K8V7</accession>
<evidence type="ECO:0000313" key="9">
    <source>
        <dbReference type="EMBL" id="TMI92219.1"/>
    </source>
</evidence>
<gene>
    <name evidence="9" type="ORF">E6H00_03005</name>
</gene>
<evidence type="ECO:0000256" key="4">
    <source>
        <dbReference type="ARBA" id="ARBA00022519"/>
    </source>
</evidence>
<evidence type="ECO:0000313" key="10">
    <source>
        <dbReference type="Proteomes" id="UP000318509"/>
    </source>
</evidence>
<keyword evidence="4" id="KW-0997">Cell inner membrane</keyword>
<keyword evidence="2" id="KW-1003">Cell membrane</keyword>
<feature type="domain" description="General secretion pathway GspH" evidence="8">
    <location>
        <begin position="35"/>
        <end position="133"/>
    </location>
</feature>
<comment type="caution">
    <text evidence="9">The sequence shown here is derived from an EMBL/GenBank/DDBJ whole genome shotgun (WGS) entry which is preliminary data.</text>
</comment>
<dbReference type="GO" id="GO:0015627">
    <property type="term" value="C:type II protein secretion system complex"/>
    <property type="evidence" value="ECO:0007669"/>
    <property type="project" value="InterPro"/>
</dbReference>
<dbReference type="GO" id="GO:0005886">
    <property type="term" value="C:plasma membrane"/>
    <property type="evidence" value="ECO:0007669"/>
    <property type="project" value="UniProtKB-SubCell"/>
</dbReference>
<dbReference type="Proteomes" id="UP000318509">
    <property type="component" value="Unassembled WGS sequence"/>
</dbReference>
<evidence type="ECO:0000256" key="1">
    <source>
        <dbReference type="ARBA" id="ARBA00004377"/>
    </source>
</evidence>
<keyword evidence="5" id="KW-0812">Transmembrane</keyword>
<sequence length="143" mass="14697">MTELVVTMALAAILATIAAPSFNGMIATQRARALASDLYVTLAKTRSAALTLNQNVTLQANAGGWQNGWQILDVNNNVLDNHGAATGVTVTPTPSVTYRPSGRLPAGAVPVFVISTTSGATVNHQCVSVDLGGRPYMTAAAAC</sequence>
<comment type="subcellular location">
    <subcellularLocation>
        <location evidence="1">Cell inner membrane</location>
        <topology evidence="1">Single-pass membrane protein</topology>
    </subcellularLocation>
</comment>
<evidence type="ECO:0000256" key="7">
    <source>
        <dbReference type="ARBA" id="ARBA00023136"/>
    </source>
</evidence>
<protein>
    <submittedName>
        <fullName evidence="9">Prepilin-type cleavage/methylation domain-containing protein</fullName>
    </submittedName>
</protein>
<evidence type="ECO:0000259" key="8">
    <source>
        <dbReference type="Pfam" id="PF12019"/>
    </source>
</evidence>
<dbReference type="InterPro" id="IPR045584">
    <property type="entry name" value="Pilin-like"/>
</dbReference>
<dbReference type="GO" id="GO:0015628">
    <property type="term" value="P:protein secretion by the type II secretion system"/>
    <property type="evidence" value="ECO:0007669"/>
    <property type="project" value="InterPro"/>
</dbReference>
<keyword evidence="7" id="KW-0472">Membrane</keyword>
<dbReference type="Pfam" id="PF12019">
    <property type="entry name" value="GspH"/>
    <property type="match status" value="1"/>
</dbReference>